<reference evidence="2 4" key="2">
    <citation type="submission" date="2019-03" db="EMBL/GenBank/DDBJ databases">
        <title>Long-read sequencing reveals hyperdense prophage content in a complex bacterial symbiont genome.</title>
        <authorList>
            <person name="Frost C.L."/>
            <person name="Siozios S."/>
            <person name="Nadal-Jimenez P."/>
            <person name="Brockhurst M.A."/>
            <person name="King K.C."/>
            <person name="Darby A.C."/>
            <person name="Hurst G.D.D."/>
        </authorList>
    </citation>
    <scope>NUCLEOTIDE SEQUENCE [LARGE SCALE GENOMIC DNA]</scope>
    <source>
        <strain evidence="2 4">FIN</strain>
    </source>
</reference>
<dbReference type="Proteomes" id="UP001177592">
    <property type="component" value="Chromosome"/>
</dbReference>
<organism evidence="1">
    <name type="scientific">Arsenophonus nasoniae</name>
    <name type="common">son-killer infecting Nasonia vitripennis</name>
    <dbReference type="NCBI Taxonomy" id="638"/>
    <lineage>
        <taxon>Bacteria</taxon>
        <taxon>Pseudomonadati</taxon>
        <taxon>Pseudomonadota</taxon>
        <taxon>Gammaproteobacteria</taxon>
        <taxon>Enterobacterales</taxon>
        <taxon>Morganellaceae</taxon>
        <taxon>Arsenophonus</taxon>
    </lineage>
</organism>
<dbReference type="AlphaFoldDB" id="D2U460"/>
<evidence type="ECO:0000313" key="4">
    <source>
        <dbReference type="Proteomes" id="UP000295134"/>
    </source>
</evidence>
<reference evidence="1" key="1">
    <citation type="journal article" date="2010" name="Insect Mol. Biol.">
        <title>The draft genome sequence of Arsenophonus nasoniae, son-killer bacterium of Nasonia vitripennis, reveals genes associated with virulence and symbiosis.</title>
        <authorList>
            <person name="Wilkes T."/>
            <person name="Darby A.C."/>
            <person name="Choi J."/>
            <person name="Colborne J.K."/>
            <person name="Werren J.H."/>
            <person name="Hurst G.D.D."/>
        </authorList>
    </citation>
    <scope>NUCLEOTIDE SEQUENCE</scope>
</reference>
<dbReference type="EMBL" id="FN545265">
    <property type="protein sequence ID" value="CBA76307.1"/>
    <property type="molecule type" value="Genomic_DNA"/>
</dbReference>
<evidence type="ECO:0000313" key="2">
    <source>
        <dbReference type="EMBL" id="QBY45034.1"/>
    </source>
</evidence>
<name>D2U460_9GAMM</name>
<keyword evidence="5" id="KW-1185">Reference proteome</keyword>
<dbReference type="KEGG" id="ans:ArsFIN_36260"/>
<evidence type="ECO:0000313" key="3">
    <source>
        <dbReference type="EMBL" id="WGM05254.1"/>
    </source>
</evidence>
<dbReference type="InterPro" id="IPR019701">
    <property type="entry name" value="Phage_P22_NinX"/>
</dbReference>
<reference evidence="3" key="3">
    <citation type="submission" date="2023-04" db="EMBL/GenBank/DDBJ databases">
        <title>Genome dynamics across the evolutionary transition to endosymbiosis.</title>
        <authorList>
            <person name="Siozios S."/>
            <person name="Nadal-Jimenez P."/>
            <person name="Azagi T."/>
            <person name="Sprong H."/>
            <person name="Frost C.L."/>
            <person name="Parratt S.R."/>
            <person name="Taylor G."/>
            <person name="Brettell L."/>
            <person name="Lew K.C."/>
            <person name="Croft L."/>
            <person name="King K.C."/>
            <person name="Brockhurst M.A."/>
            <person name="Hypsa V."/>
            <person name="Novakova E."/>
            <person name="Darby A.C."/>
            <person name="Hurst G.D.D."/>
        </authorList>
    </citation>
    <scope>NUCLEOTIDE SEQUENCE</scope>
    <source>
        <strain evidence="3">ANv_CAN</strain>
    </source>
</reference>
<evidence type="ECO:0000313" key="5">
    <source>
        <dbReference type="Proteomes" id="UP001177592"/>
    </source>
</evidence>
<dbReference type="EMBL" id="CP038613">
    <property type="protein sequence ID" value="QBY45034.1"/>
    <property type="molecule type" value="Genomic_DNA"/>
</dbReference>
<gene>
    <name evidence="1" type="ORF">ARN_34710</name>
    <name evidence="2" type="ORF">ArsFIN_36260</name>
    <name evidence="3" type="ORF">QE258_17240</name>
</gene>
<dbReference type="GeneID" id="96878538"/>
<protein>
    <submittedName>
        <fullName evidence="3">DUF2591 family protein</fullName>
    </submittedName>
</protein>
<dbReference type="Proteomes" id="UP000295134">
    <property type="component" value="Chromosome"/>
</dbReference>
<evidence type="ECO:0000313" key="1">
    <source>
        <dbReference type="EMBL" id="CBA76307.1"/>
    </source>
</evidence>
<proteinExistence type="predicted"/>
<dbReference type="EMBL" id="CP123523">
    <property type="protein sequence ID" value="WGM05254.1"/>
    <property type="molecule type" value="Genomic_DNA"/>
</dbReference>
<sequence>MIVKTRELSGRHLDYAVAKSLGYEIAYFDRKTSPIYINVDKNHFFVAFNPSKNGEQCDEFIKRYQIKFRKTKAGSFCAASGLFDKGIGKGATHLEAACRLIVSIIQGNEIDIPDGLVRKI</sequence>
<accession>D2U460</accession>
<dbReference type="RefSeq" id="WP_135678022.1">
    <property type="nucleotide sequence ID" value="NZ_CP038613.1"/>
</dbReference>
<dbReference type="Pfam" id="PF10765">
    <property type="entry name" value="Phage_P22_NinX"/>
    <property type="match status" value="1"/>
</dbReference>